<keyword evidence="3" id="KW-0645">Protease</keyword>
<dbReference type="AlphaFoldDB" id="A0AAD4BXP0"/>
<dbReference type="InterPro" id="IPR033121">
    <property type="entry name" value="PEPTIDASE_A1"/>
</dbReference>
<evidence type="ECO:0000256" key="3">
    <source>
        <dbReference type="RuleBase" id="RU000454"/>
    </source>
</evidence>
<keyword evidence="4" id="KW-0472">Membrane</keyword>
<gene>
    <name evidence="7" type="ORF">L210DRAFT_3396500</name>
</gene>
<dbReference type="InterPro" id="IPR021109">
    <property type="entry name" value="Peptidase_aspartic_dom_sf"/>
</dbReference>
<keyword evidence="2 3" id="KW-0064">Aspartyl protease</keyword>
<dbReference type="InterPro" id="IPR001969">
    <property type="entry name" value="Aspartic_peptidase_AS"/>
</dbReference>
<comment type="caution">
    <text evidence="7">The sequence shown here is derived from an EMBL/GenBank/DDBJ whole genome shotgun (WGS) entry which is preliminary data.</text>
</comment>
<evidence type="ECO:0000256" key="5">
    <source>
        <dbReference type="SAM" id="SignalP"/>
    </source>
</evidence>
<feature type="chain" id="PRO_5041921874" evidence="5">
    <location>
        <begin position="21"/>
        <end position="522"/>
    </location>
</feature>
<keyword evidence="4" id="KW-0812">Transmembrane</keyword>
<feature type="transmembrane region" description="Helical" evidence="4">
    <location>
        <begin position="438"/>
        <end position="459"/>
    </location>
</feature>
<dbReference type="PANTHER" id="PTHR47966:SF57">
    <property type="entry name" value="PEPTIDASE A1 DOMAIN-CONTAINING PROTEIN"/>
    <property type="match status" value="1"/>
</dbReference>
<sequence>MRFSSLLPFCFLVLATRGNASHLQLSGRLGSSSALQRRTSMAGTMSQLNDTQNIVYTTNVTLNGKPFSIMIDTGSSDLWVSSSVPGAVSQNYQASVSYASGSAEGTIMSATLDFSGYSIEDQFFIFAPDGNAAAGAGGLIGLGPSSGSNIRAGGNSSAANPPLDRIFTSDSSVSPMIAVLLQRSDDPDDPYPGDLAIGEVLTDYKDILNQPQHPVTLAPLQGGQHWQTLLDVDGIIGPNGKPIKIKTQVTGAQTQNATVVFDTGFTLPQVSPEVAQALYGDIPGAALTNLSDLGTIWVLDCSQEVNATFLFGGVEFPIHPLDLNFDGLGLQDDSGNPVCVGAFQPFSFDIVENNDILFDMILGMAFLRNAYMLIDFGNLVDAASPSTDTAYIQLLPITNATEAAQDFAKVRHGSGASTAGNQLNSGYSSSSKSSPKSWLIGLIAGIGLLVALVAGLVCCCRRRRTNNTMAPKTAWVPNVPSYRPIHEPSPQAAYDMHMAPAAPPGYAPTYAPEYRTAWDARY</sequence>
<dbReference type="Pfam" id="PF00026">
    <property type="entry name" value="Asp"/>
    <property type="match status" value="1"/>
</dbReference>
<keyword evidence="3" id="KW-0378">Hydrolase</keyword>
<dbReference type="CDD" id="cd05471">
    <property type="entry name" value="pepsin_like"/>
    <property type="match status" value="1"/>
</dbReference>
<dbReference type="GO" id="GO:0004190">
    <property type="term" value="F:aspartic-type endopeptidase activity"/>
    <property type="evidence" value="ECO:0007669"/>
    <property type="project" value="UniProtKB-KW"/>
</dbReference>
<feature type="signal peptide" evidence="5">
    <location>
        <begin position="1"/>
        <end position="20"/>
    </location>
</feature>
<reference evidence="7" key="2">
    <citation type="journal article" date="2020" name="Nat. Commun.">
        <title>Large-scale genome sequencing of mycorrhizal fungi provides insights into the early evolution of symbiotic traits.</title>
        <authorList>
            <person name="Miyauchi S."/>
            <person name="Kiss E."/>
            <person name="Kuo A."/>
            <person name="Drula E."/>
            <person name="Kohler A."/>
            <person name="Sanchez-Garcia M."/>
            <person name="Morin E."/>
            <person name="Andreopoulos B."/>
            <person name="Barry K.W."/>
            <person name="Bonito G."/>
            <person name="Buee M."/>
            <person name="Carver A."/>
            <person name="Chen C."/>
            <person name="Cichocki N."/>
            <person name="Clum A."/>
            <person name="Culley D."/>
            <person name="Crous P.W."/>
            <person name="Fauchery L."/>
            <person name="Girlanda M."/>
            <person name="Hayes R.D."/>
            <person name="Keri Z."/>
            <person name="LaButti K."/>
            <person name="Lipzen A."/>
            <person name="Lombard V."/>
            <person name="Magnuson J."/>
            <person name="Maillard F."/>
            <person name="Murat C."/>
            <person name="Nolan M."/>
            <person name="Ohm R.A."/>
            <person name="Pangilinan J."/>
            <person name="Pereira M.F."/>
            <person name="Perotto S."/>
            <person name="Peter M."/>
            <person name="Pfister S."/>
            <person name="Riley R."/>
            <person name="Sitrit Y."/>
            <person name="Stielow J.B."/>
            <person name="Szollosi G."/>
            <person name="Zifcakova L."/>
            <person name="Stursova M."/>
            <person name="Spatafora J.W."/>
            <person name="Tedersoo L."/>
            <person name="Vaario L.M."/>
            <person name="Yamada A."/>
            <person name="Yan M."/>
            <person name="Wang P."/>
            <person name="Xu J."/>
            <person name="Bruns T."/>
            <person name="Baldrian P."/>
            <person name="Vilgalys R."/>
            <person name="Dunand C."/>
            <person name="Henrissat B."/>
            <person name="Grigoriev I.V."/>
            <person name="Hibbett D."/>
            <person name="Nagy L.G."/>
            <person name="Martin F.M."/>
        </authorList>
    </citation>
    <scope>NUCLEOTIDE SEQUENCE</scope>
    <source>
        <strain evidence="7">BED1</strain>
    </source>
</reference>
<dbReference type="PROSITE" id="PS51767">
    <property type="entry name" value="PEPTIDASE_A1"/>
    <property type="match status" value="1"/>
</dbReference>
<evidence type="ECO:0000313" key="7">
    <source>
        <dbReference type="EMBL" id="KAF8443006.1"/>
    </source>
</evidence>
<dbReference type="Proteomes" id="UP001194468">
    <property type="component" value="Unassembled WGS sequence"/>
</dbReference>
<evidence type="ECO:0000256" key="1">
    <source>
        <dbReference type="ARBA" id="ARBA00007447"/>
    </source>
</evidence>
<evidence type="ECO:0000256" key="2">
    <source>
        <dbReference type="ARBA" id="ARBA00022750"/>
    </source>
</evidence>
<dbReference type="EMBL" id="WHUW01000008">
    <property type="protein sequence ID" value="KAF8443006.1"/>
    <property type="molecule type" value="Genomic_DNA"/>
</dbReference>
<organism evidence="7 8">
    <name type="scientific">Boletus edulis BED1</name>
    <dbReference type="NCBI Taxonomy" id="1328754"/>
    <lineage>
        <taxon>Eukaryota</taxon>
        <taxon>Fungi</taxon>
        <taxon>Dikarya</taxon>
        <taxon>Basidiomycota</taxon>
        <taxon>Agaricomycotina</taxon>
        <taxon>Agaricomycetes</taxon>
        <taxon>Agaricomycetidae</taxon>
        <taxon>Boletales</taxon>
        <taxon>Boletineae</taxon>
        <taxon>Boletaceae</taxon>
        <taxon>Boletoideae</taxon>
        <taxon>Boletus</taxon>
    </lineage>
</organism>
<dbReference type="PRINTS" id="PR00792">
    <property type="entry name" value="PEPSIN"/>
</dbReference>
<dbReference type="Gene3D" id="2.40.70.10">
    <property type="entry name" value="Acid Proteases"/>
    <property type="match status" value="2"/>
</dbReference>
<dbReference type="InterPro" id="IPR001461">
    <property type="entry name" value="Aspartic_peptidase_A1"/>
</dbReference>
<dbReference type="SUPFAM" id="SSF50630">
    <property type="entry name" value="Acid proteases"/>
    <property type="match status" value="1"/>
</dbReference>
<dbReference type="GO" id="GO:0006508">
    <property type="term" value="P:proteolysis"/>
    <property type="evidence" value="ECO:0007669"/>
    <property type="project" value="UniProtKB-KW"/>
</dbReference>
<keyword evidence="4" id="KW-1133">Transmembrane helix</keyword>
<dbReference type="PROSITE" id="PS00141">
    <property type="entry name" value="ASP_PROTEASE"/>
    <property type="match status" value="1"/>
</dbReference>
<name>A0AAD4BXP0_BOLED</name>
<reference evidence="7" key="1">
    <citation type="submission" date="2019-10" db="EMBL/GenBank/DDBJ databases">
        <authorList>
            <consortium name="DOE Joint Genome Institute"/>
            <person name="Kuo A."/>
            <person name="Miyauchi S."/>
            <person name="Kiss E."/>
            <person name="Drula E."/>
            <person name="Kohler A."/>
            <person name="Sanchez-Garcia M."/>
            <person name="Andreopoulos B."/>
            <person name="Barry K.W."/>
            <person name="Bonito G."/>
            <person name="Buee M."/>
            <person name="Carver A."/>
            <person name="Chen C."/>
            <person name="Cichocki N."/>
            <person name="Clum A."/>
            <person name="Culley D."/>
            <person name="Crous P.W."/>
            <person name="Fauchery L."/>
            <person name="Girlanda M."/>
            <person name="Hayes R."/>
            <person name="Keri Z."/>
            <person name="LaButti K."/>
            <person name="Lipzen A."/>
            <person name="Lombard V."/>
            <person name="Magnuson J."/>
            <person name="Maillard F."/>
            <person name="Morin E."/>
            <person name="Murat C."/>
            <person name="Nolan M."/>
            <person name="Ohm R."/>
            <person name="Pangilinan J."/>
            <person name="Pereira M."/>
            <person name="Perotto S."/>
            <person name="Peter M."/>
            <person name="Riley R."/>
            <person name="Sitrit Y."/>
            <person name="Stielow B."/>
            <person name="Szollosi G."/>
            <person name="Zifcakova L."/>
            <person name="Stursova M."/>
            <person name="Spatafora J.W."/>
            <person name="Tedersoo L."/>
            <person name="Vaario L.-M."/>
            <person name="Yamada A."/>
            <person name="Yan M."/>
            <person name="Wang P."/>
            <person name="Xu J."/>
            <person name="Bruns T."/>
            <person name="Baldrian P."/>
            <person name="Vilgalys R."/>
            <person name="Henrissat B."/>
            <person name="Grigoriev I.V."/>
            <person name="Hibbett D."/>
            <person name="Nagy L.G."/>
            <person name="Martin F.M."/>
        </authorList>
    </citation>
    <scope>NUCLEOTIDE SEQUENCE</scope>
    <source>
        <strain evidence="7">BED1</strain>
    </source>
</reference>
<accession>A0AAD4BXP0</accession>
<proteinExistence type="inferred from homology"/>
<keyword evidence="5" id="KW-0732">Signal</keyword>
<dbReference type="PANTHER" id="PTHR47966">
    <property type="entry name" value="BETA-SITE APP-CLEAVING ENZYME, ISOFORM A-RELATED"/>
    <property type="match status" value="1"/>
</dbReference>
<feature type="domain" description="Peptidase A1" evidence="6">
    <location>
        <begin position="56"/>
        <end position="384"/>
    </location>
</feature>
<evidence type="ECO:0000313" key="8">
    <source>
        <dbReference type="Proteomes" id="UP001194468"/>
    </source>
</evidence>
<evidence type="ECO:0000259" key="6">
    <source>
        <dbReference type="PROSITE" id="PS51767"/>
    </source>
</evidence>
<protein>
    <submittedName>
        <fullName evidence="7">Aspartic peptidase domain-containing protein</fullName>
    </submittedName>
</protein>
<keyword evidence="8" id="KW-1185">Reference proteome</keyword>
<comment type="similarity">
    <text evidence="1 3">Belongs to the peptidase A1 family.</text>
</comment>
<evidence type="ECO:0000256" key="4">
    <source>
        <dbReference type="SAM" id="Phobius"/>
    </source>
</evidence>
<dbReference type="InterPro" id="IPR034164">
    <property type="entry name" value="Pepsin-like_dom"/>
</dbReference>